<comment type="caution">
    <text evidence="2">The sequence shown here is derived from an EMBL/GenBank/DDBJ whole genome shotgun (WGS) entry which is preliminary data.</text>
</comment>
<sequence length="111" mass="13231">MASDPGISLHVTIYIDPSNVEKFFEYMKPAYDAVIAEPECRFFEIYQDPKEPGTLSWVENWDATPEWLVQTQLQRDYYKPYMAATEPMFVKPREYKLYKRLGKPFYTVKDQ</sequence>
<dbReference type="InterPro" id="IPR011008">
    <property type="entry name" value="Dimeric_a/b-barrel"/>
</dbReference>
<keyword evidence="3" id="KW-1185">Reference proteome</keyword>
<name>A0A9W9EVG3_9EURO</name>
<proteinExistence type="predicted"/>
<organism evidence="2 3">
    <name type="scientific">Penicillium angulare</name>
    <dbReference type="NCBI Taxonomy" id="116970"/>
    <lineage>
        <taxon>Eukaryota</taxon>
        <taxon>Fungi</taxon>
        <taxon>Dikarya</taxon>
        <taxon>Ascomycota</taxon>
        <taxon>Pezizomycotina</taxon>
        <taxon>Eurotiomycetes</taxon>
        <taxon>Eurotiomycetidae</taxon>
        <taxon>Eurotiales</taxon>
        <taxon>Aspergillaceae</taxon>
        <taxon>Penicillium</taxon>
    </lineage>
</organism>
<evidence type="ECO:0000313" key="3">
    <source>
        <dbReference type="Proteomes" id="UP001149165"/>
    </source>
</evidence>
<evidence type="ECO:0000313" key="2">
    <source>
        <dbReference type="EMBL" id="KAJ5088626.1"/>
    </source>
</evidence>
<accession>A0A9W9EVG3</accession>
<dbReference type="Proteomes" id="UP001149165">
    <property type="component" value="Unassembled WGS sequence"/>
</dbReference>
<evidence type="ECO:0000259" key="1">
    <source>
        <dbReference type="Pfam" id="PF03992"/>
    </source>
</evidence>
<dbReference type="Gene3D" id="3.30.70.100">
    <property type="match status" value="1"/>
</dbReference>
<feature type="domain" description="ABM" evidence="1">
    <location>
        <begin position="7"/>
        <end position="62"/>
    </location>
</feature>
<dbReference type="InterPro" id="IPR007138">
    <property type="entry name" value="ABM_dom"/>
</dbReference>
<dbReference type="Pfam" id="PF03992">
    <property type="entry name" value="ABM"/>
    <property type="match status" value="1"/>
</dbReference>
<dbReference type="AlphaFoldDB" id="A0A9W9EVG3"/>
<dbReference type="SUPFAM" id="SSF54909">
    <property type="entry name" value="Dimeric alpha+beta barrel"/>
    <property type="match status" value="1"/>
</dbReference>
<reference evidence="2" key="2">
    <citation type="journal article" date="2023" name="IMA Fungus">
        <title>Comparative genomic study of the Penicillium genus elucidates a diverse pangenome and 15 lateral gene transfer events.</title>
        <authorList>
            <person name="Petersen C."/>
            <person name="Sorensen T."/>
            <person name="Nielsen M.R."/>
            <person name="Sondergaard T.E."/>
            <person name="Sorensen J.L."/>
            <person name="Fitzpatrick D.A."/>
            <person name="Frisvad J.C."/>
            <person name="Nielsen K.L."/>
        </authorList>
    </citation>
    <scope>NUCLEOTIDE SEQUENCE</scope>
    <source>
        <strain evidence="2">IBT 30069</strain>
    </source>
</reference>
<gene>
    <name evidence="2" type="ORF">N7456_012242</name>
</gene>
<reference evidence="2" key="1">
    <citation type="submission" date="2022-11" db="EMBL/GenBank/DDBJ databases">
        <authorList>
            <person name="Petersen C."/>
        </authorList>
    </citation>
    <scope>NUCLEOTIDE SEQUENCE</scope>
    <source>
        <strain evidence="2">IBT 30069</strain>
    </source>
</reference>
<dbReference type="OrthoDB" id="4126315at2759"/>
<protein>
    <recommendedName>
        <fullName evidence="1">ABM domain-containing protein</fullName>
    </recommendedName>
</protein>
<dbReference type="EMBL" id="JAPQKH010000007">
    <property type="protein sequence ID" value="KAJ5088626.1"/>
    <property type="molecule type" value="Genomic_DNA"/>
</dbReference>